<evidence type="ECO:0000313" key="2">
    <source>
        <dbReference type="Proteomes" id="UP001157502"/>
    </source>
</evidence>
<evidence type="ECO:0000313" key="1">
    <source>
        <dbReference type="EMBL" id="KAJ8002947.1"/>
    </source>
</evidence>
<accession>A0ACC2GHB4</accession>
<name>A0ACC2GHB4_DALPE</name>
<dbReference type="Proteomes" id="UP001157502">
    <property type="component" value="Chromosome 13"/>
</dbReference>
<organism evidence="1 2">
    <name type="scientific">Dallia pectoralis</name>
    <name type="common">Alaska blackfish</name>
    <dbReference type="NCBI Taxonomy" id="75939"/>
    <lineage>
        <taxon>Eukaryota</taxon>
        <taxon>Metazoa</taxon>
        <taxon>Chordata</taxon>
        <taxon>Craniata</taxon>
        <taxon>Vertebrata</taxon>
        <taxon>Euteleostomi</taxon>
        <taxon>Actinopterygii</taxon>
        <taxon>Neopterygii</taxon>
        <taxon>Teleostei</taxon>
        <taxon>Protacanthopterygii</taxon>
        <taxon>Esociformes</taxon>
        <taxon>Umbridae</taxon>
        <taxon>Dallia</taxon>
    </lineage>
</organism>
<comment type="caution">
    <text evidence="1">The sequence shown here is derived from an EMBL/GenBank/DDBJ whole genome shotgun (WGS) entry which is preliminary data.</text>
</comment>
<gene>
    <name evidence="1" type="ORF">DPEC_G00164250</name>
</gene>
<protein>
    <submittedName>
        <fullName evidence="1">Uncharacterized protein</fullName>
    </submittedName>
</protein>
<keyword evidence="2" id="KW-1185">Reference proteome</keyword>
<proteinExistence type="predicted"/>
<dbReference type="EMBL" id="CM055740">
    <property type="protein sequence ID" value="KAJ8002947.1"/>
    <property type="molecule type" value="Genomic_DNA"/>
</dbReference>
<sequence length="835" mass="92030">MAPRSAMSCFGLLVIMLAMVSLPIDASQAVNQELSDLFNELWKLDTNRMKPGTDYTISLQGKAGYVSQGNNNARDHASSPLFSSVDENKLKRITTYSRFMKLLDNYERSTGVAEHVTADEVTENNLFLDAVMGTEVMKRVHKYLVSKGFSRSDLRTFKSQLYTIWFRLYHRDRNAGEDSCGFEHVFVGETKFGTEIAGFHNWVQFYLQEKSRNVDYKGYKARDLDMPDTDDHILNLQFSWHGLVKPVSSSFVGASPEFEIALYTTIFLLNTHRSTTVVVNIDQCQLELVVVRHGRSIGTAYPKLLSTAHLVAQLQVRLPLHPLSKVLLSGKTVHATGDTFQRFALAEAEVECVLQIQTFYVALYVGGDMSKARSSWDKRASQERVLTRVTRHSASQARQKEKIQPQDFGPDSHESQQKKLSDSSFPLVQDLSLMSVSGQAASLSWKVSGSEGSSGPNHGGPSSSVTKPTESSPGGSTVKHSPQSGLASVSRLVKLGRCKNVVVVAGAGISTASGIPDFRTPGTGLYANLAKYDIPYPEAVFNIDYFSNDPRPFFSLAKELYPGTHRPNYIHYFIQMLHHKGLLLRMYTQNIDGLEKMCGIPDDKLVEAHGSFATASCHLCYTPFCAQEAKSAIMSDMVPVCTFCEATVKPDIVFFGEDLPEKYFLHSKDFPKADLLIVMGTSLQIEPFASLVNTVRSTVPRLLLNRNAVGPFQKVPLKRGDYMELGDLVDTVRRFAEMLGWHSEIQDLMASRENGTVHTSSFPAISLPSGNDPGRGTTQTKTTGLGRRGASEPSGRLPPKSRPGARGPSSNSSEKSESETDSKSTVSAVSSSPST</sequence>
<reference evidence="1" key="1">
    <citation type="submission" date="2021-05" db="EMBL/GenBank/DDBJ databases">
        <authorList>
            <person name="Pan Q."/>
            <person name="Jouanno E."/>
            <person name="Zahm M."/>
            <person name="Klopp C."/>
            <person name="Cabau C."/>
            <person name="Louis A."/>
            <person name="Berthelot C."/>
            <person name="Parey E."/>
            <person name="Roest Crollius H."/>
            <person name="Montfort J."/>
            <person name="Robinson-Rechavi M."/>
            <person name="Bouchez O."/>
            <person name="Lampietro C."/>
            <person name="Lopez Roques C."/>
            <person name="Donnadieu C."/>
            <person name="Postlethwait J."/>
            <person name="Bobe J."/>
            <person name="Dillon D."/>
            <person name="Chandos A."/>
            <person name="von Hippel F."/>
            <person name="Guiguen Y."/>
        </authorList>
    </citation>
    <scope>NUCLEOTIDE SEQUENCE</scope>
    <source>
        <strain evidence="1">YG-Jan2019</strain>
    </source>
</reference>